<dbReference type="AlphaFoldDB" id="A0A165SNE0"/>
<dbReference type="Proteomes" id="UP000076727">
    <property type="component" value="Unassembled WGS sequence"/>
</dbReference>
<accession>A0A165SNE0</accession>
<protein>
    <submittedName>
        <fullName evidence="2">Uncharacterized protein</fullName>
    </submittedName>
</protein>
<sequence length="171" mass="18752">MTMDIDMHLTQLLSSMTLDCRWGSVDIASEGPQSTLQTADHHDATMSDASDTEDSTYQQRSPSASSSCTKTADAPPPCGCALLQWLRGQLQEGLYTTTGGDYLEIIFTHREVFHAFPDGHRTCAIGFSDIAMDLERREARPDREGDSEAAAAFRHEAWVIASSGVWSQPPI</sequence>
<gene>
    <name evidence="2" type="ORF">DAEQUDRAFT_25883</name>
</gene>
<evidence type="ECO:0000256" key="1">
    <source>
        <dbReference type="SAM" id="MobiDB-lite"/>
    </source>
</evidence>
<dbReference type="OrthoDB" id="2651020at2759"/>
<feature type="compositionally biased region" description="Polar residues" evidence="1">
    <location>
        <begin position="55"/>
        <end position="70"/>
    </location>
</feature>
<proteinExistence type="predicted"/>
<feature type="region of interest" description="Disordered" evidence="1">
    <location>
        <begin position="31"/>
        <end position="74"/>
    </location>
</feature>
<evidence type="ECO:0000313" key="3">
    <source>
        <dbReference type="Proteomes" id="UP000076727"/>
    </source>
</evidence>
<keyword evidence="3" id="KW-1185">Reference proteome</keyword>
<reference evidence="2 3" key="1">
    <citation type="journal article" date="2016" name="Mol. Biol. Evol.">
        <title>Comparative Genomics of Early-Diverging Mushroom-Forming Fungi Provides Insights into the Origins of Lignocellulose Decay Capabilities.</title>
        <authorList>
            <person name="Nagy L.G."/>
            <person name="Riley R."/>
            <person name="Tritt A."/>
            <person name="Adam C."/>
            <person name="Daum C."/>
            <person name="Floudas D."/>
            <person name="Sun H."/>
            <person name="Yadav J.S."/>
            <person name="Pangilinan J."/>
            <person name="Larsson K.H."/>
            <person name="Matsuura K."/>
            <person name="Barry K."/>
            <person name="Labutti K."/>
            <person name="Kuo R."/>
            <person name="Ohm R.A."/>
            <person name="Bhattacharya S.S."/>
            <person name="Shirouzu T."/>
            <person name="Yoshinaga Y."/>
            <person name="Martin F.M."/>
            <person name="Grigoriev I.V."/>
            <person name="Hibbett D.S."/>
        </authorList>
    </citation>
    <scope>NUCLEOTIDE SEQUENCE [LARGE SCALE GENOMIC DNA]</scope>
    <source>
        <strain evidence="2 3">L-15889</strain>
    </source>
</reference>
<evidence type="ECO:0000313" key="2">
    <source>
        <dbReference type="EMBL" id="KZT72253.1"/>
    </source>
</evidence>
<name>A0A165SNE0_9APHY</name>
<dbReference type="EMBL" id="KV429041">
    <property type="protein sequence ID" value="KZT72253.1"/>
    <property type="molecule type" value="Genomic_DNA"/>
</dbReference>
<organism evidence="2 3">
    <name type="scientific">Daedalea quercina L-15889</name>
    <dbReference type="NCBI Taxonomy" id="1314783"/>
    <lineage>
        <taxon>Eukaryota</taxon>
        <taxon>Fungi</taxon>
        <taxon>Dikarya</taxon>
        <taxon>Basidiomycota</taxon>
        <taxon>Agaricomycotina</taxon>
        <taxon>Agaricomycetes</taxon>
        <taxon>Polyporales</taxon>
        <taxon>Fomitopsis</taxon>
    </lineage>
</organism>